<dbReference type="SUPFAM" id="SSF56112">
    <property type="entry name" value="Protein kinase-like (PK-like)"/>
    <property type="match status" value="1"/>
</dbReference>
<dbReference type="RefSeq" id="WP_378375211.1">
    <property type="nucleotide sequence ID" value="NZ_JBHMAS010000049.1"/>
</dbReference>
<dbReference type="Gene3D" id="1.10.510.10">
    <property type="entry name" value="Transferase(Phosphotransferase) domain 1"/>
    <property type="match status" value="1"/>
</dbReference>
<evidence type="ECO:0000313" key="3">
    <source>
        <dbReference type="Proteomes" id="UP001589587"/>
    </source>
</evidence>
<accession>A0ABV5XIA2</accession>
<name>A0ABV5XIA2_9NOCA</name>
<sequence length="343" mass="38142">MKTTRTALETVETAKVSADVFGGVSSDLDSRRAAKRRFHRLASAIHPDRAKPEDRVRYSAATSRLNELYRSWSAEFESADSRPVYVGERGEYSLGGLVARGSVANLYRSDAGVVLKIPRNPRANSMIEAERNVLTDIENSCEAGWAAPYFPRLIDRITHVDAGARRQIDVLDDLTEGFVSLADVREAYPGALDPRDWAWMHRRLLRALAAAHATGWVHTAITAENVLIEPDRHGVVLVGWSFATRTGSRPVATIGSDRDSYPPELGEGASPAWDVYMAHHLMLRMLGEQTHERMKAFADGCMQDNPRLRPDAVDLPGEFDELLDLLYGQRTFRPFAVPSTKGQ</sequence>
<evidence type="ECO:0000313" key="2">
    <source>
        <dbReference type="EMBL" id="MFB9781818.1"/>
    </source>
</evidence>
<dbReference type="InterPro" id="IPR000719">
    <property type="entry name" value="Prot_kinase_dom"/>
</dbReference>
<proteinExistence type="predicted"/>
<dbReference type="EMBL" id="JBHMAS010000049">
    <property type="protein sequence ID" value="MFB9781818.1"/>
    <property type="molecule type" value="Genomic_DNA"/>
</dbReference>
<organism evidence="2 3">
    <name type="scientific">Rhodococcus baikonurensis</name>
    <dbReference type="NCBI Taxonomy" id="172041"/>
    <lineage>
        <taxon>Bacteria</taxon>
        <taxon>Bacillati</taxon>
        <taxon>Actinomycetota</taxon>
        <taxon>Actinomycetes</taxon>
        <taxon>Mycobacteriales</taxon>
        <taxon>Nocardiaceae</taxon>
        <taxon>Rhodococcus</taxon>
        <taxon>Rhodococcus erythropolis group</taxon>
    </lineage>
</organism>
<evidence type="ECO:0000259" key="1">
    <source>
        <dbReference type="PROSITE" id="PS50011"/>
    </source>
</evidence>
<keyword evidence="3" id="KW-1185">Reference proteome</keyword>
<dbReference type="Proteomes" id="UP001589587">
    <property type="component" value="Unassembled WGS sequence"/>
</dbReference>
<dbReference type="InterPro" id="IPR011009">
    <property type="entry name" value="Kinase-like_dom_sf"/>
</dbReference>
<comment type="caution">
    <text evidence="2">The sequence shown here is derived from an EMBL/GenBank/DDBJ whole genome shotgun (WGS) entry which is preliminary data.</text>
</comment>
<dbReference type="PROSITE" id="PS50011">
    <property type="entry name" value="PROTEIN_KINASE_DOM"/>
    <property type="match status" value="1"/>
</dbReference>
<dbReference type="SMART" id="SM00220">
    <property type="entry name" value="S_TKc"/>
    <property type="match status" value="1"/>
</dbReference>
<gene>
    <name evidence="2" type="ORF">ACFFQ6_19155</name>
</gene>
<reference evidence="2 3" key="1">
    <citation type="submission" date="2024-09" db="EMBL/GenBank/DDBJ databases">
        <authorList>
            <person name="Sun Q."/>
            <person name="Mori K."/>
        </authorList>
    </citation>
    <scope>NUCLEOTIDE SEQUENCE [LARGE SCALE GENOMIC DNA]</scope>
    <source>
        <strain evidence="2 3">JCM 11411</strain>
    </source>
</reference>
<protein>
    <recommendedName>
        <fullName evidence="1">Protein kinase domain-containing protein</fullName>
    </recommendedName>
</protein>
<feature type="domain" description="Protein kinase" evidence="1">
    <location>
        <begin position="92"/>
        <end position="343"/>
    </location>
</feature>